<dbReference type="Gene3D" id="3.60.40.10">
    <property type="entry name" value="PPM-type phosphatase domain"/>
    <property type="match status" value="1"/>
</dbReference>
<dbReference type="Proteomes" id="UP001235303">
    <property type="component" value="Unassembled WGS sequence"/>
</dbReference>
<gene>
    <name evidence="3" type="ORF">PMG71_11395</name>
</gene>
<keyword evidence="4" id="KW-1185">Reference proteome</keyword>
<evidence type="ECO:0000256" key="1">
    <source>
        <dbReference type="SAM" id="Phobius"/>
    </source>
</evidence>
<feature type="domain" description="PPM-type phosphatase" evidence="2">
    <location>
        <begin position="219"/>
        <end position="501"/>
    </location>
</feature>
<sequence>MNTSECYLWAVNGSSVPVGEVVANRYQVVGSQIWRDTQPQDLPLMPDRSDPKVLAYLKLSPYHLHLPQLYGAVEIPGHAAILLLDRIPITSEGTLYPSISEAWSQTAPVRQVYWLWQLSQLWNPLNTFGAGASLLKAENIRVQGWRVGLRELIFTRSKPSLSALSQSWQTWIESCEPDIREQLSNLCAEMGTGQSWDRITASLNQILLELAAELPLKISTAGGTDAGTVRSHNEDSCYPVTISQKGNVTPEFDRISQLAIVCDGLDGHEGGEVASELAVRSVKLQVQGLLLELAEQSEIVEPTIWIDHITSVIRIVNNLISTQNDAKGRSSRERMATTLVMALQIAQKVKTSFGLEFPNGHELYLAHVGDSRAYWITRNYCQLLTQDDDFAHWQVAKGECLHRQAVARDNAMQLIQALGTQHADHYELVPHVQRLIIEEEGILLLCSDGLSDRQTIQQYWQQEINWVLSGEIALEEAINRWLALGIADENPDNVSVVLMHCQVSPQEELEAAAPQSVPGHPTLSPGTINAQLSLSESPEFVFQQVAPEPEVEPVPTPSSPQKVPSKGIGVRVWGLLLLLLLGAGFGLWYSGLMNIPGLNIPQPTQEE</sequence>
<dbReference type="SMART" id="SM00332">
    <property type="entry name" value="PP2Cc"/>
    <property type="match status" value="1"/>
</dbReference>
<dbReference type="SUPFAM" id="SSF81606">
    <property type="entry name" value="PP2C-like"/>
    <property type="match status" value="1"/>
</dbReference>
<keyword evidence="1" id="KW-0812">Transmembrane</keyword>
<dbReference type="CDD" id="cd00143">
    <property type="entry name" value="PP2Cc"/>
    <property type="match status" value="1"/>
</dbReference>
<name>A0ABT7ATV0_9CYAN</name>
<protein>
    <submittedName>
        <fullName evidence="3">Serine/threonine-protein phosphatase</fullName>
    </submittedName>
</protein>
<comment type="caution">
    <text evidence="3">The sequence shown here is derived from an EMBL/GenBank/DDBJ whole genome shotgun (WGS) entry which is preliminary data.</text>
</comment>
<dbReference type="InterPro" id="IPR036457">
    <property type="entry name" value="PPM-type-like_dom_sf"/>
</dbReference>
<dbReference type="InterPro" id="IPR001932">
    <property type="entry name" value="PPM-type_phosphatase-like_dom"/>
</dbReference>
<evidence type="ECO:0000313" key="3">
    <source>
        <dbReference type="EMBL" id="MDJ1170032.1"/>
    </source>
</evidence>
<dbReference type="SMART" id="SM00331">
    <property type="entry name" value="PP2C_SIG"/>
    <property type="match status" value="1"/>
</dbReference>
<reference evidence="3 4" key="1">
    <citation type="submission" date="2023-01" db="EMBL/GenBank/DDBJ databases">
        <title>Novel diversity within Roseofilum (Cyanobacteria; Desertifilaceae) from marine benthic mats with descriptions of four novel species.</title>
        <authorList>
            <person name="Wang Y."/>
            <person name="Berthold D.E."/>
            <person name="Hu J."/>
            <person name="Lefler F.W."/>
            <person name="Laughinghouse H.D. IV."/>
        </authorList>
    </citation>
    <scope>NUCLEOTIDE SEQUENCE [LARGE SCALE GENOMIC DNA]</scope>
    <source>
        <strain evidence="3 4">BLCC-M154</strain>
    </source>
</reference>
<dbReference type="PROSITE" id="PS51746">
    <property type="entry name" value="PPM_2"/>
    <property type="match status" value="1"/>
</dbReference>
<dbReference type="EMBL" id="JAQOSP010000078">
    <property type="protein sequence ID" value="MDJ1170032.1"/>
    <property type="molecule type" value="Genomic_DNA"/>
</dbReference>
<accession>A0ABT7ATV0</accession>
<feature type="transmembrane region" description="Helical" evidence="1">
    <location>
        <begin position="568"/>
        <end position="589"/>
    </location>
</feature>
<keyword evidence="1" id="KW-1133">Transmembrane helix</keyword>
<evidence type="ECO:0000259" key="2">
    <source>
        <dbReference type="PROSITE" id="PS51746"/>
    </source>
</evidence>
<evidence type="ECO:0000313" key="4">
    <source>
        <dbReference type="Proteomes" id="UP001235303"/>
    </source>
</evidence>
<proteinExistence type="predicted"/>
<dbReference type="RefSeq" id="WP_283753789.1">
    <property type="nucleotide sequence ID" value="NZ_JAQOSP010000078.1"/>
</dbReference>
<keyword evidence="1" id="KW-0472">Membrane</keyword>
<organism evidence="3 4">
    <name type="scientific">Roseofilum acuticapitatum BLCC-M154</name>
    <dbReference type="NCBI Taxonomy" id="3022444"/>
    <lineage>
        <taxon>Bacteria</taxon>
        <taxon>Bacillati</taxon>
        <taxon>Cyanobacteriota</taxon>
        <taxon>Cyanophyceae</taxon>
        <taxon>Desertifilales</taxon>
        <taxon>Desertifilaceae</taxon>
        <taxon>Roseofilum</taxon>
        <taxon>Roseofilum acuticapitatum</taxon>
    </lineage>
</organism>